<evidence type="ECO:0000256" key="1">
    <source>
        <dbReference type="SAM" id="SignalP"/>
    </source>
</evidence>
<accession>A0A934M4D9</accession>
<dbReference type="GO" id="GO:0005975">
    <property type="term" value="P:carbohydrate metabolic process"/>
    <property type="evidence" value="ECO:0007669"/>
    <property type="project" value="UniProtKB-ARBA"/>
</dbReference>
<comment type="caution">
    <text evidence="2">The sequence shown here is derived from an EMBL/GenBank/DDBJ whole genome shotgun (WGS) entry which is preliminary data.</text>
</comment>
<dbReference type="Proteomes" id="UP000645966">
    <property type="component" value="Unassembled WGS sequence"/>
</dbReference>
<evidence type="ECO:0008006" key="4">
    <source>
        <dbReference type="Google" id="ProtNLM"/>
    </source>
</evidence>
<dbReference type="Gene3D" id="2.60.40.10">
    <property type="entry name" value="Immunoglobulins"/>
    <property type="match status" value="1"/>
</dbReference>
<reference evidence="2" key="1">
    <citation type="submission" date="2020-12" db="EMBL/GenBank/DDBJ databases">
        <title>Genome public.</title>
        <authorList>
            <person name="Sun Q."/>
        </authorList>
    </citation>
    <scope>NUCLEOTIDE SEQUENCE</scope>
    <source>
        <strain evidence="2">CCM 8863</strain>
    </source>
</reference>
<proteinExistence type="predicted"/>
<sequence length="202" mass="21227">MRHRIRRTCTAAVTALASATLLSTGIPFAAAAPAETTTSTVAPADTAKRTVARELTLESTPVSDVENNARRYRIKARLTSADPGTGHGIVGQVVTFSVNGPASEYTVDVVTDAKGTATIYHVVTFEDGQALESGVQVTTTVDSHYEDHAIYSAAEAKLVVELTGNPDQSGPSGSSVNSITDMITNFFESILDFFTGIFGAKP</sequence>
<dbReference type="InterPro" id="IPR013783">
    <property type="entry name" value="Ig-like_fold"/>
</dbReference>
<dbReference type="AlphaFoldDB" id="A0A934M4D9"/>
<dbReference type="RefSeq" id="WP_198737959.1">
    <property type="nucleotide sequence ID" value="NZ_JAEIOS010000011.1"/>
</dbReference>
<evidence type="ECO:0000313" key="3">
    <source>
        <dbReference type="Proteomes" id="UP000645966"/>
    </source>
</evidence>
<keyword evidence="1" id="KW-0732">Signal</keyword>
<organism evidence="2 3">
    <name type="scientific">Corynebacterium meridianum</name>
    <dbReference type="NCBI Taxonomy" id="2765363"/>
    <lineage>
        <taxon>Bacteria</taxon>
        <taxon>Bacillati</taxon>
        <taxon>Actinomycetota</taxon>
        <taxon>Actinomycetes</taxon>
        <taxon>Mycobacteriales</taxon>
        <taxon>Corynebacteriaceae</taxon>
        <taxon>Corynebacterium</taxon>
    </lineage>
</organism>
<dbReference type="EMBL" id="JAEIOS010000011">
    <property type="protein sequence ID" value="MBI8988926.1"/>
    <property type="molecule type" value="Genomic_DNA"/>
</dbReference>
<feature type="chain" id="PRO_5036977903" description="Secreted protein" evidence="1">
    <location>
        <begin position="32"/>
        <end position="202"/>
    </location>
</feature>
<evidence type="ECO:0000313" key="2">
    <source>
        <dbReference type="EMBL" id="MBI8988926.1"/>
    </source>
</evidence>
<feature type="signal peptide" evidence="1">
    <location>
        <begin position="1"/>
        <end position="31"/>
    </location>
</feature>
<name>A0A934M4D9_9CORY</name>
<protein>
    <recommendedName>
        <fullName evidence="4">Secreted protein</fullName>
    </recommendedName>
</protein>
<gene>
    <name evidence="2" type="ORF">JDV75_04015</name>
</gene>
<keyword evidence="3" id="KW-1185">Reference proteome</keyword>